<dbReference type="GO" id="GO:0006310">
    <property type="term" value="P:DNA recombination"/>
    <property type="evidence" value="ECO:0007669"/>
    <property type="project" value="UniProtKB-KW"/>
</dbReference>
<evidence type="ECO:0000313" key="3">
    <source>
        <dbReference type="EMBL" id="KAG2423328.1"/>
    </source>
</evidence>
<dbReference type="PANTHER" id="PTHR34605">
    <property type="entry name" value="PHAGE_INTEGRASE DOMAIN-CONTAINING PROTEIN"/>
    <property type="match status" value="1"/>
</dbReference>
<comment type="caution">
    <text evidence="3">The sequence shown here is derived from an EMBL/GenBank/DDBJ whole genome shotgun (WGS) entry which is preliminary data.</text>
</comment>
<dbReference type="AlphaFoldDB" id="A0A835VRN4"/>
<dbReference type="EMBL" id="JAEHOD010000151">
    <property type="protein sequence ID" value="KAG2423328.1"/>
    <property type="molecule type" value="Genomic_DNA"/>
</dbReference>
<dbReference type="SUPFAM" id="SSF56349">
    <property type="entry name" value="DNA breaking-rejoining enzymes"/>
    <property type="match status" value="1"/>
</dbReference>
<proteinExistence type="predicted"/>
<dbReference type="GO" id="GO:0015074">
    <property type="term" value="P:DNA integration"/>
    <property type="evidence" value="ECO:0007669"/>
    <property type="project" value="InterPro"/>
</dbReference>
<dbReference type="Proteomes" id="UP000613740">
    <property type="component" value="Unassembled WGS sequence"/>
</dbReference>
<protein>
    <submittedName>
        <fullName evidence="3">Uncharacterized protein</fullName>
    </submittedName>
</protein>
<dbReference type="InterPro" id="IPR011010">
    <property type="entry name" value="DNA_brk_join_enz"/>
</dbReference>
<dbReference type="PANTHER" id="PTHR34605:SF4">
    <property type="entry name" value="DNA ADENINE METHYLTRANSFERASE"/>
    <property type="match status" value="1"/>
</dbReference>
<organism evidence="3 4">
    <name type="scientific">Chlamydomonas schloesseri</name>
    <dbReference type="NCBI Taxonomy" id="2026947"/>
    <lineage>
        <taxon>Eukaryota</taxon>
        <taxon>Viridiplantae</taxon>
        <taxon>Chlorophyta</taxon>
        <taxon>core chlorophytes</taxon>
        <taxon>Chlorophyceae</taxon>
        <taxon>CS clade</taxon>
        <taxon>Chlamydomonadales</taxon>
        <taxon>Chlamydomonadaceae</taxon>
        <taxon>Chlamydomonas</taxon>
    </lineage>
</organism>
<dbReference type="GO" id="GO:0003677">
    <property type="term" value="F:DNA binding"/>
    <property type="evidence" value="ECO:0007669"/>
    <property type="project" value="InterPro"/>
</dbReference>
<evidence type="ECO:0000313" key="4">
    <source>
        <dbReference type="Proteomes" id="UP000613740"/>
    </source>
</evidence>
<keyword evidence="4" id="KW-1185">Reference proteome</keyword>
<evidence type="ECO:0000256" key="2">
    <source>
        <dbReference type="SAM" id="MobiDB-lite"/>
    </source>
</evidence>
<feature type="compositionally biased region" description="Low complexity" evidence="2">
    <location>
        <begin position="322"/>
        <end position="333"/>
    </location>
</feature>
<feature type="compositionally biased region" description="Basic residues" evidence="2">
    <location>
        <begin position="267"/>
        <end position="283"/>
    </location>
</feature>
<accession>A0A835VRN4</accession>
<dbReference type="InterPro" id="IPR013762">
    <property type="entry name" value="Integrase-like_cat_sf"/>
</dbReference>
<gene>
    <name evidence="3" type="ORF">HYH02_015344</name>
</gene>
<evidence type="ECO:0000256" key="1">
    <source>
        <dbReference type="ARBA" id="ARBA00023172"/>
    </source>
</evidence>
<dbReference type="OrthoDB" id="550499at2759"/>
<feature type="region of interest" description="Disordered" evidence="2">
    <location>
        <begin position="252"/>
        <end position="346"/>
    </location>
</feature>
<dbReference type="Gene3D" id="1.10.443.10">
    <property type="entry name" value="Intergrase catalytic core"/>
    <property type="match status" value="1"/>
</dbReference>
<sequence length="346" mass="35872">MTLRSSLTTSRTTCSDVCLAGSRDQYAHQRVYRNVARSVLHSSAPAPRGLEAHAPMWSPSMKAASVTFCGKTDKAVRGEQVTVGRIGGPYCPVGRVEELLQCGYRTVPSIAQRPDPASATGRLRWEEVEDTGPLLRATNSGGDTLGQVAAPLSAPIPPLTWQQYSSELRRLCLAAGVRHLPTHAFRRGGATAAVAGGAPRDDVMKEGRWRTKRVFEFTYVQEIEAAACHVTACLGLAAGLHAARAASAAVAPAADAAPEAPPGRAPGRGRGRGRGGARRRSKSRGTSPPARGPRGRGRRAGGAAGGVAPSSRGPRGRGGGTPAAHAPAQPGPGITTRARARAAADT</sequence>
<name>A0A835VRN4_9CHLO</name>
<dbReference type="InterPro" id="IPR052925">
    <property type="entry name" value="Phage_Integrase-like_Recomb"/>
</dbReference>
<keyword evidence="1" id="KW-0233">DNA recombination</keyword>
<reference evidence="3" key="1">
    <citation type="journal article" date="2020" name="bioRxiv">
        <title>Comparative genomics of Chlamydomonas.</title>
        <authorList>
            <person name="Craig R.J."/>
            <person name="Hasan A.R."/>
            <person name="Ness R.W."/>
            <person name="Keightley P.D."/>
        </authorList>
    </citation>
    <scope>NUCLEOTIDE SEQUENCE</scope>
    <source>
        <strain evidence="3">CCAP 11/173</strain>
    </source>
</reference>